<accession>Q22Z49</accession>
<organism evidence="1 2">
    <name type="scientific">Tetrahymena thermophila (strain SB210)</name>
    <dbReference type="NCBI Taxonomy" id="312017"/>
    <lineage>
        <taxon>Eukaryota</taxon>
        <taxon>Sar</taxon>
        <taxon>Alveolata</taxon>
        <taxon>Ciliophora</taxon>
        <taxon>Intramacronucleata</taxon>
        <taxon>Oligohymenophorea</taxon>
        <taxon>Hymenostomatida</taxon>
        <taxon>Tetrahymenina</taxon>
        <taxon>Tetrahymenidae</taxon>
        <taxon>Tetrahymena</taxon>
    </lineage>
</organism>
<dbReference type="Proteomes" id="UP000009168">
    <property type="component" value="Unassembled WGS sequence"/>
</dbReference>
<dbReference type="HOGENOM" id="CLU_1744202_0_0_1"/>
<name>Q22Z49_TETTS</name>
<dbReference type="EMBL" id="GG662798">
    <property type="protein sequence ID" value="EAR90472.1"/>
    <property type="molecule type" value="Genomic_DNA"/>
</dbReference>
<sequence length="150" mass="17757">MSDKSMKNTDQNFQNDWQEINYTNEINYDADFLKALKQNQEYFEKCLQHEAQIYNISNNDQINEINGQLNVIQQSLFYIQNNKDLKYVQFKDLIDFLTNNLDQEVKNNHQVINLQGAFIPSSSVRSNISFEQVDQQLEIGKQLKIQQEKI</sequence>
<reference evidence="2" key="1">
    <citation type="journal article" date="2006" name="PLoS Biol.">
        <title>Macronuclear genome sequence of the ciliate Tetrahymena thermophila, a model eukaryote.</title>
        <authorList>
            <person name="Eisen J.A."/>
            <person name="Coyne R.S."/>
            <person name="Wu M."/>
            <person name="Wu D."/>
            <person name="Thiagarajan M."/>
            <person name="Wortman J.R."/>
            <person name="Badger J.H."/>
            <person name="Ren Q."/>
            <person name="Amedeo P."/>
            <person name="Jones K.M."/>
            <person name="Tallon L.J."/>
            <person name="Delcher A.L."/>
            <person name="Salzberg S.L."/>
            <person name="Silva J.C."/>
            <person name="Haas B.J."/>
            <person name="Majoros W.H."/>
            <person name="Farzad M."/>
            <person name="Carlton J.M."/>
            <person name="Smith R.K. Jr."/>
            <person name="Garg J."/>
            <person name="Pearlman R.E."/>
            <person name="Karrer K.M."/>
            <person name="Sun L."/>
            <person name="Manning G."/>
            <person name="Elde N.C."/>
            <person name="Turkewitz A.P."/>
            <person name="Asai D.J."/>
            <person name="Wilkes D.E."/>
            <person name="Wang Y."/>
            <person name="Cai H."/>
            <person name="Collins K."/>
            <person name="Stewart B.A."/>
            <person name="Lee S.R."/>
            <person name="Wilamowska K."/>
            <person name="Weinberg Z."/>
            <person name="Ruzzo W.L."/>
            <person name="Wloga D."/>
            <person name="Gaertig J."/>
            <person name="Frankel J."/>
            <person name="Tsao C.-C."/>
            <person name="Gorovsky M.A."/>
            <person name="Keeling P.J."/>
            <person name="Waller R.F."/>
            <person name="Patron N.J."/>
            <person name="Cherry J.M."/>
            <person name="Stover N.A."/>
            <person name="Krieger C.J."/>
            <person name="del Toro C."/>
            <person name="Ryder H.F."/>
            <person name="Williamson S.C."/>
            <person name="Barbeau R.A."/>
            <person name="Hamilton E.P."/>
            <person name="Orias E."/>
        </authorList>
    </citation>
    <scope>NUCLEOTIDE SEQUENCE [LARGE SCALE GENOMIC DNA]</scope>
    <source>
        <strain evidence="2">SB210</strain>
    </source>
</reference>
<dbReference type="GeneID" id="7843579"/>
<dbReference type="AlphaFoldDB" id="Q22Z49"/>
<dbReference type="KEGG" id="tet:TTHERM_00113220"/>
<evidence type="ECO:0000313" key="2">
    <source>
        <dbReference type="Proteomes" id="UP000009168"/>
    </source>
</evidence>
<proteinExistence type="predicted"/>
<evidence type="ECO:0000313" key="1">
    <source>
        <dbReference type="EMBL" id="EAR90472.1"/>
    </source>
</evidence>
<dbReference type="InParanoid" id="Q22Z49"/>
<protein>
    <submittedName>
        <fullName evidence="1">Uncharacterized protein</fullName>
    </submittedName>
</protein>
<dbReference type="RefSeq" id="XP_001010717.1">
    <property type="nucleotide sequence ID" value="XM_001010717.1"/>
</dbReference>
<gene>
    <name evidence="1" type="ORF">TTHERM_00113220</name>
</gene>
<keyword evidence="2" id="KW-1185">Reference proteome</keyword>